<dbReference type="CDD" id="cd00829">
    <property type="entry name" value="SCP-x_thiolase"/>
    <property type="match status" value="1"/>
</dbReference>
<dbReference type="STRING" id="1399419.A5906_38525"/>
<evidence type="ECO:0000313" key="3">
    <source>
        <dbReference type="Proteomes" id="UP000315914"/>
    </source>
</evidence>
<dbReference type="OrthoDB" id="9790314at2"/>
<dbReference type="PANTHER" id="PTHR42870:SF1">
    <property type="entry name" value="NON-SPECIFIC LIPID-TRANSFER PROTEIN-LIKE 2"/>
    <property type="match status" value="1"/>
</dbReference>
<dbReference type="SUPFAM" id="SSF53901">
    <property type="entry name" value="Thiolase-like"/>
    <property type="match status" value="2"/>
</dbReference>
<comment type="caution">
    <text evidence="2">The sequence shown here is derived from an EMBL/GenBank/DDBJ whole genome shotgun (WGS) entry which is preliminary data.</text>
</comment>
<gene>
    <name evidence="2" type="ORF">FBZ95_103595</name>
</gene>
<feature type="domain" description="Thiolase C-terminal" evidence="1">
    <location>
        <begin position="267"/>
        <end position="380"/>
    </location>
</feature>
<sequence>MTARAPGERTLRGRVAVIGIGETEYYRHGASPDPEFKLALKAILAACDDAGLDPRDIDGFSSYSDDRSEAGRLAAALGTRRLSTAVMQWGGGGGGCCAAVANAAASIVAGLADCVVVFRSLAQGQYGRFGQAGGIGTISGERAYLMPYGVLAPPQRFAMRVRRYMHEHGVRQEAMQAIALASYHHAQSNPRAVMFGKPLDPEKYNASRWIAEPFHLFDCCMENDGAAAIILVPEERAGDFRNKPAYILGAATGAGYRSGAMPHNSPQYASASFEMLAPALYRMAGISPADVNVVQSYENFTGGVVMALVEHGFFKPEEANGFLTLDNLIAPSGKLPLNTSGGNLAECYMHGFELVIEAVRQIRGQSVNQVKRNDVAMVIGGPMVTPASNLLLGSGATL</sequence>
<dbReference type="InterPro" id="IPR055140">
    <property type="entry name" value="Thiolase_C_2"/>
</dbReference>
<name>A0A560K6X3_9BRAD</name>
<reference evidence="2 3" key="1">
    <citation type="submission" date="2019-06" db="EMBL/GenBank/DDBJ databases">
        <title>Genomic Encyclopedia of Type Strains, Phase IV (KMG-V): Genome sequencing to study the core and pangenomes of soil and plant-associated prokaryotes.</title>
        <authorList>
            <person name="Whitman W."/>
        </authorList>
    </citation>
    <scope>NUCLEOTIDE SEQUENCE [LARGE SCALE GENOMIC DNA]</scope>
    <source>
        <strain evidence="2 3">BR 10556</strain>
    </source>
</reference>
<protein>
    <submittedName>
        <fullName evidence="2">Acetyl-CoA acetyltransferase</fullName>
    </submittedName>
</protein>
<dbReference type="PIRSF" id="PIRSF000429">
    <property type="entry name" value="Ac-CoA_Ac_transf"/>
    <property type="match status" value="1"/>
</dbReference>
<dbReference type="GO" id="GO:0003988">
    <property type="term" value="F:acetyl-CoA C-acyltransferase activity"/>
    <property type="evidence" value="ECO:0007669"/>
    <property type="project" value="UniProtKB-ARBA"/>
</dbReference>
<dbReference type="InterPro" id="IPR002155">
    <property type="entry name" value="Thiolase"/>
</dbReference>
<dbReference type="Proteomes" id="UP000315914">
    <property type="component" value="Unassembled WGS sequence"/>
</dbReference>
<proteinExistence type="predicted"/>
<organism evidence="2 3">
    <name type="scientific">Bradyrhizobium sacchari</name>
    <dbReference type="NCBI Taxonomy" id="1399419"/>
    <lineage>
        <taxon>Bacteria</taxon>
        <taxon>Pseudomonadati</taxon>
        <taxon>Pseudomonadota</taxon>
        <taxon>Alphaproteobacteria</taxon>
        <taxon>Hyphomicrobiales</taxon>
        <taxon>Nitrobacteraceae</taxon>
        <taxon>Bradyrhizobium</taxon>
    </lineage>
</organism>
<evidence type="ECO:0000313" key="2">
    <source>
        <dbReference type="EMBL" id="TWB78749.1"/>
    </source>
</evidence>
<dbReference type="RefSeq" id="WP_080137124.1">
    <property type="nucleotide sequence ID" value="NZ_LWIG01000014.1"/>
</dbReference>
<dbReference type="InterPro" id="IPR016039">
    <property type="entry name" value="Thiolase-like"/>
</dbReference>
<keyword evidence="3" id="KW-1185">Reference proteome</keyword>
<dbReference type="Gene3D" id="3.40.47.10">
    <property type="match status" value="1"/>
</dbReference>
<dbReference type="Pfam" id="PF22691">
    <property type="entry name" value="Thiolase_C_1"/>
    <property type="match status" value="1"/>
</dbReference>
<accession>A0A560K6X3</accession>
<dbReference type="PANTHER" id="PTHR42870">
    <property type="entry name" value="ACETYL-COA C-ACETYLTRANSFERASE"/>
    <property type="match status" value="1"/>
</dbReference>
<keyword evidence="2" id="KW-0808">Transferase</keyword>
<evidence type="ECO:0000259" key="1">
    <source>
        <dbReference type="Pfam" id="PF22691"/>
    </source>
</evidence>
<dbReference type="EMBL" id="VITW01000003">
    <property type="protein sequence ID" value="TWB78749.1"/>
    <property type="molecule type" value="Genomic_DNA"/>
</dbReference>
<dbReference type="AlphaFoldDB" id="A0A560K6X3"/>